<proteinExistence type="predicted"/>
<keyword evidence="2 4" id="KW-0560">Oxidoreductase</keyword>
<keyword evidence="1" id="KW-0521">NADP</keyword>
<gene>
    <name evidence="4" type="ordered locus">SGO_0841</name>
</gene>
<dbReference type="InterPro" id="IPR011032">
    <property type="entry name" value="GroES-like_sf"/>
</dbReference>
<dbReference type="Pfam" id="PF08240">
    <property type="entry name" value="ADH_N"/>
    <property type="match status" value="1"/>
</dbReference>
<dbReference type="PANTHER" id="PTHR48106:SF18">
    <property type="entry name" value="QUINONE OXIDOREDUCTASE PIG3"/>
    <property type="match status" value="1"/>
</dbReference>
<dbReference type="GO" id="GO:0070402">
    <property type="term" value="F:NADPH binding"/>
    <property type="evidence" value="ECO:0007669"/>
    <property type="project" value="TreeGrafter"/>
</dbReference>
<keyword evidence="5" id="KW-1185">Reference proteome</keyword>
<dbReference type="GO" id="GO:0016651">
    <property type="term" value="F:oxidoreductase activity, acting on NAD(P)H"/>
    <property type="evidence" value="ECO:0007669"/>
    <property type="project" value="TreeGrafter"/>
</dbReference>
<dbReference type="SMART" id="SM00829">
    <property type="entry name" value="PKS_ER"/>
    <property type="match status" value="1"/>
</dbReference>
<dbReference type="InterPro" id="IPR013154">
    <property type="entry name" value="ADH-like_N"/>
</dbReference>
<dbReference type="STRING" id="467705.SGO_0841"/>
<dbReference type="CDD" id="cd08243">
    <property type="entry name" value="quinone_oxidoreductase_like_1"/>
    <property type="match status" value="1"/>
</dbReference>
<dbReference type="HOGENOM" id="CLU_026673_3_4_9"/>
<organism evidence="4 5">
    <name type="scientific">Streptococcus gordonii (strain Challis / ATCC 35105 / BCRC 15272 / CH1 / DL1 / V288)</name>
    <dbReference type="NCBI Taxonomy" id="467705"/>
    <lineage>
        <taxon>Bacteria</taxon>
        <taxon>Bacillati</taxon>
        <taxon>Bacillota</taxon>
        <taxon>Bacilli</taxon>
        <taxon>Lactobacillales</taxon>
        <taxon>Streptococcaceae</taxon>
        <taxon>Streptococcus</taxon>
    </lineage>
</organism>
<dbReference type="Gene3D" id="3.90.180.10">
    <property type="entry name" value="Medium-chain alcohol dehydrogenases, catalytic domain"/>
    <property type="match status" value="1"/>
</dbReference>
<dbReference type="Proteomes" id="UP000001131">
    <property type="component" value="Chromosome"/>
</dbReference>
<dbReference type="EMBL" id="CP000725">
    <property type="protein sequence ID" value="ABV09522.1"/>
    <property type="molecule type" value="Genomic_DNA"/>
</dbReference>
<accession>A8AWI0</accession>
<dbReference type="Pfam" id="PF13602">
    <property type="entry name" value="ADH_zinc_N_2"/>
    <property type="match status" value="1"/>
</dbReference>
<reference evidence="4 5" key="1">
    <citation type="journal article" date="2007" name="J. Bacteriol.">
        <title>Genome-wide transcriptional changes in Streptococcus gordonii in response to competence signaling peptide.</title>
        <authorList>
            <person name="Vickerman M.M."/>
            <person name="Iobst S."/>
            <person name="Jesionowski A.M."/>
            <person name="Gill S.R."/>
        </authorList>
    </citation>
    <scope>NUCLEOTIDE SEQUENCE [LARGE SCALE GENOMIC DNA]</scope>
    <source>
        <strain evidence="5">Challis / ATCC 35105 / BCRC 15272 / CH1 / DL1 / V288</strain>
    </source>
</reference>
<dbReference type="SUPFAM" id="SSF51735">
    <property type="entry name" value="NAD(P)-binding Rossmann-fold domains"/>
    <property type="match status" value="1"/>
</dbReference>
<dbReference type="EC" id="1.1.1.-" evidence="4"/>
<evidence type="ECO:0000256" key="1">
    <source>
        <dbReference type="ARBA" id="ARBA00022857"/>
    </source>
</evidence>
<evidence type="ECO:0000259" key="3">
    <source>
        <dbReference type="SMART" id="SM00829"/>
    </source>
</evidence>
<dbReference type="AlphaFoldDB" id="A8AWI0"/>
<feature type="domain" description="Enoyl reductase (ER)" evidence="3">
    <location>
        <begin position="13"/>
        <end position="317"/>
    </location>
</feature>
<dbReference type="PANTHER" id="PTHR48106">
    <property type="entry name" value="QUINONE OXIDOREDUCTASE PIG3-RELATED"/>
    <property type="match status" value="1"/>
</dbReference>
<name>A8AWI0_STRGC</name>
<evidence type="ECO:0000256" key="2">
    <source>
        <dbReference type="ARBA" id="ARBA00023002"/>
    </source>
</evidence>
<evidence type="ECO:0000313" key="4">
    <source>
        <dbReference type="EMBL" id="ABV09522.1"/>
    </source>
</evidence>
<dbReference type="RefSeq" id="WP_012000297.1">
    <property type="nucleotide sequence ID" value="NC_009785.1"/>
</dbReference>
<dbReference type="eggNOG" id="COG0604">
    <property type="taxonomic scope" value="Bacteria"/>
</dbReference>
<evidence type="ECO:0000313" key="5">
    <source>
        <dbReference type="Proteomes" id="UP000001131"/>
    </source>
</evidence>
<sequence length="330" mass="36952">MKKMKAIVIYEPGGPEKLLLEERPIPELREGWTLVKVRGFGINHSEIFTRQGLSPSVSFPRILGIECVGQVAETTRTDLEIGQKVVSIMGEMGRAYDGSYAEYVLLPNDQVYPIETSLSWAELAAVPETYYTALGSLKNLHIKPEDKILVRAATSGVGLAFARLAKAQFPDVHIVGSVRSGSKQFLLKHQAYDDIVIDQDGRLETEEQFDKILELVGPLTIKDSFDHIAPGGIICVTGLLGGQWELEGFNPIEEIKNNSFMTTFHSAQVNQELMDELFDYIDRYQVDVSPRRVFSLEEVPEAHAYIEGKTGFGKVVIINENKKEKYDEKD</sequence>
<dbReference type="SUPFAM" id="SSF50129">
    <property type="entry name" value="GroES-like"/>
    <property type="match status" value="1"/>
</dbReference>
<protein>
    <submittedName>
        <fullName evidence="4">Oxidoreductase</fullName>
        <ecNumber evidence="4">1.1.1.-</ecNumber>
    </submittedName>
</protein>
<dbReference type="InterPro" id="IPR036291">
    <property type="entry name" value="NAD(P)-bd_dom_sf"/>
</dbReference>
<dbReference type="Gene3D" id="3.40.50.720">
    <property type="entry name" value="NAD(P)-binding Rossmann-like Domain"/>
    <property type="match status" value="1"/>
</dbReference>
<dbReference type="InterPro" id="IPR020843">
    <property type="entry name" value="ER"/>
</dbReference>
<dbReference type="KEGG" id="sgo:SGO_0841"/>